<dbReference type="Pfam" id="PF10518">
    <property type="entry name" value="TAT_signal"/>
    <property type="match status" value="1"/>
</dbReference>
<evidence type="ECO:0000256" key="2">
    <source>
        <dbReference type="ARBA" id="ARBA00022448"/>
    </source>
</evidence>
<gene>
    <name evidence="10" type="ORF">GCM10009126_29370</name>
</gene>
<dbReference type="InterPro" id="IPR006311">
    <property type="entry name" value="TAT_signal"/>
</dbReference>
<dbReference type="NCBIfam" id="TIGR01409">
    <property type="entry name" value="TAT_signal_seq"/>
    <property type="match status" value="1"/>
</dbReference>
<organism evidence="10 11">
    <name type="scientific">Rhodanobacter caeni</name>
    <dbReference type="NCBI Taxonomy" id="657654"/>
    <lineage>
        <taxon>Bacteria</taxon>
        <taxon>Pseudomonadati</taxon>
        <taxon>Pseudomonadota</taxon>
        <taxon>Gammaproteobacteria</taxon>
        <taxon>Lysobacterales</taxon>
        <taxon>Rhodanobacteraceae</taxon>
        <taxon>Rhodanobacter</taxon>
    </lineage>
</organism>
<accession>A0ABN0UUG3</accession>
<comment type="caution">
    <text evidence="10">The sequence shown here is derived from an EMBL/GenBank/DDBJ whole genome shotgun (WGS) entry which is preliminary data.</text>
</comment>
<feature type="domain" description="High potential iron-sulfur proteins family profile" evidence="9">
    <location>
        <begin position="36"/>
        <end position="111"/>
    </location>
</feature>
<keyword evidence="8" id="KW-0411">Iron-sulfur</keyword>
<name>A0ABN0UUG3_9GAMM</name>
<evidence type="ECO:0000256" key="8">
    <source>
        <dbReference type="ARBA" id="ARBA00023014"/>
    </source>
</evidence>
<dbReference type="EMBL" id="BAAAFO010000004">
    <property type="protein sequence ID" value="GAA0261927.1"/>
    <property type="molecule type" value="Genomic_DNA"/>
</dbReference>
<sequence length="111" mass="11701">MSKENDIESRRHFLKIAAGTTAAAVVIGGLPRLARAADLPPVSPADPTAKALDYVEDASKSTNPKHKAGDVCHNCQFYTATNTTGRGPCQLFPGKSVNAQGWCVSHAPKKA</sequence>
<dbReference type="PROSITE" id="PS51318">
    <property type="entry name" value="TAT"/>
    <property type="match status" value="1"/>
</dbReference>
<evidence type="ECO:0000313" key="10">
    <source>
        <dbReference type="EMBL" id="GAA0261927.1"/>
    </source>
</evidence>
<reference evidence="10 11" key="1">
    <citation type="journal article" date="2019" name="Int. J. Syst. Evol. Microbiol.">
        <title>The Global Catalogue of Microorganisms (GCM) 10K type strain sequencing project: providing services to taxonomists for standard genome sequencing and annotation.</title>
        <authorList>
            <consortium name="The Broad Institute Genomics Platform"/>
            <consortium name="The Broad Institute Genome Sequencing Center for Infectious Disease"/>
            <person name="Wu L."/>
            <person name="Ma J."/>
        </authorList>
    </citation>
    <scope>NUCLEOTIDE SEQUENCE [LARGE SCALE GENOMIC DNA]</scope>
    <source>
        <strain evidence="10 11">JCM 16242</strain>
    </source>
</reference>
<dbReference type="InterPro" id="IPR019546">
    <property type="entry name" value="TAT_signal_bac_arc"/>
</dbReference>
<dbReference type="PROSITE" id="PS51373">
    <property type="entry name" value="HIPIP"/>
    <property type="match status" value="1"/>
</dbReference>
<evidence type="ECO:0000256" key="6">
    <source>
        <dbReference type="ARBA" id="ARBA00022982"/>
    </source>
</evidence>
<dbReference type="InterPro" id="IPR000170">
    <property type="entry name" value="High_potential_FeS_prot"/>
</dbReference>
<evidence type="ECO:0000313" key="11">
    <source>
        <dbReference type="Proteomes" id="UP001500657"/>
    </source>
</evidence>
<keyword evidence="4" id="KW-0479">Metal-binding</keyword>
<dbReference type="Pfam" id="PF01355">
    <property type="entry name" value="HIPIP"/>
    <property type="match status" value="1"/>
</dbReference>
<keyword evidence="2" id="KW-0813">Transport</keyword>
<evidence type="ECO:0000259" key="9">
    <source>
        <dbReference type="PROSITE" id="PS51373"/>
    </source>
</evidence>
<dbReference type="SUPFAM" id="SSF57652">
    <property type="entry name" value="HIPIP (high potential iron protein)"/>
    <property type="match status" value="1"/>
</dbReference>
<dbReference type="InterPro" id="IPR036369">
    <property type="entry name" value="HIPIP_sf"/>
</dbReference>
<keyword evidence="3" id="KW-0004">4Fe-4S</keyword>
<dbReference type="RefSeq" id="WP_343883550.1">
    <property type="nucleotide sequence ID" value="NZ_BAAAFO010000004.1"/>
</dbReference>
<evidence type="ECO:0000256" key="7">
    <source>
        <dbReference type="ARBA" id="ARBA00023004"/>
    </source>
</evidence>
<proteinExistence type="predicted"/>
<evidence type="ECO:0000256" key="5">
    <source>
        <dbReference type="ARBA" id="ARBA00022729"/>
    </source>
</evidence>
<evidence type="ECO:0000256" key="1">
    <source>
        <dbReference type="ARBA" id="ARBA00002137"/>
    </source>
</evidence>
<keyword evidence="6" id="KW-0249">Electron transport</keyword>
<comment type="function">
    <text evidence="1">Specific class of high-redox-potential 4Fe-4S ferredoxins. Functions in anaerobic electron transport in most purple and in some other photosynthetic bacteria and in at least one genus (Paracoccus) of halophilic, denitrifying bacteria.</text>
</comment>
<keyword evidence="5" id="KW-0732">Signal</keyword>
<dbReference type="Proteomes" id="UP001500657">
    <property type="component" value="Unassembled WGS sequence"/>
</dbReference>
<dbReference type="Gene3D" id="4.10.490.10">
    <property type="entry name" value="High potential iron-sulphur protein"/>
    <property type="match status" value="1"/>
</dbReference>
<keyword evidence="11" id="KW-1185">Reference proteome</keyword>
<protein>
    <recommendedName>
        <fullName evidence="9">High potential iron-sulfur proteins family profile domain-containing protein</fullName>
    </recommendedName>
</protein>
<evidence type="ECO:0000256" key="4">
    <source>
        <dbReference type="ARBA" id="ARBA00022723"/>
    </source>
</evidence>
<keyword evidence="7" id="KW-0408">Iron</keyword>
<evidence type="ECO:0000256" key="3">
    <source>
        <dbReference type="ARBA" id="ARBA00022485"/>
    </source>
</evidence>